<dbReference type="SUPFAM" id="SSF55550">
    <property type="entry name" value="SH2 domain"/>
    <property type="match status" value="2"/>
</dbReference>
<dbReference type="PROSITE" id="PS50001">
    <property type="entry name" value="SH2"/>
    <property type="match status" value="2"/>
</dbReference>
<protein>
    <recommendedName>
        <fullName evidence="4">SH2 domain-containing protein</fullName>
    </recommendedName>
</protein>
<feature type="compositionally biased region" description="Polar residues" evidence="3">
    <location>
        <begin position="515"/>
        <end position="533"/>
    </location>
</feature>
<feature type="domain" description="SH2" evidence="4">
    <location>
        <begin position="356"/>
        <end position="415"/>
    </location>
</feature>
<dbReference type="Pfam" id="PF00017">
    <property type="entry name" value="SH2"/>
    <property type="match status" value="2"/>
</dbReference>
<evidence type="ECO:0000256" key="3">
    <source>
        <dbReference type="SAM" id="MobiDB-lite"/>
    </source>
</evidence>
<dbReference type="AlphaFoldDB" id="A0A2P6NGZ4"/>
<dbReference type="SUPFAM" id="SSF47473">
    <property type="entry name" value="EF-hand"/>
    <property type="match status" value="1"/>
</dbReference>
<dbReference type="InParanoid" id="A0A2P6NGZ4"/>
<feature type="compositionally biased region" description="Low complexity" evidence="3">
    <location>
        <begin position="601"/>
        <end position="617"/>
    </location>
</feature>
<feature type="compositionally biased region" description="Basic and acidic residues" evidence="3">
    <location>
        <begin position="704"/>
        <end position="725"/>
    </location>
</feature>
<name>A0A2P6NGZ4_9EUKA</name>
<evidence type="ECO:0000313" key="6">
    <source>
        <dbReference type="Proteomes" id="UP000241769"/>
    </source>
</evidence>
<dbReference type="PANTHER" id="PTHR10155:SF0">
    <property type="entry name" value="SUPPRESSOR OF CYTOKINE SIGNALING AT 36E, ISOFORM D"/>
    <property type="match status" value="1"/>
</dbReference>
<keyword evidence="1 2" id="KW-0727">SH2 domain</keyword>
<dbReference type="CDD" id="cd00173">
    <property type="entry name" value="SH2"/>
    <property type="match status" value="2"/>
</dbReference>
<evidence type="ECO:0000256" key="2">
    <source>
        <dbReference type="PROSITE-ProRule" id="PRU00191"/>
    </source>
</evidence>
<dbReference type="InterPro" id="IPR000980">
    <property type="entry name" value="SH2"/>
</dbReference>
<organism evidence="5 6">
    <name type="scientific">Planoprotostelium fungivorum</name>
    <dbReference type="NCBI Taxonomy" id="1890364"/>
    <lineage>
        <taxon>Eukaryota</taxon>
        <taxon>Amoebozoa</taxon>
        <taxon>Evosea</taxon>
        <taxon>Variosea</taxon>
        <taxon>Cavosteliida</taxon>
        <taxon>Cavosteliaceae</taxon>
        <taxon>Planoprotostelium</taxon>
    </lineage>
</organism>
<dbReference type="InterPro" id="IPR014741">
    <property type="entry name" value="Adaptor_Cbl_EF_hand-like"/>
</dbReference>
<dbReference type="Gene3D" id="1.10.238.10">
    <property type="entry name" value="EF-hand"/>
    <property type="match status" value="1"/>
</dbReference>
<feature type="domain" description="SH2" evidence="4">
    <location>
        <begin position="257"/>
        <end position="356"/>
    </location>
</feature>
<dbReference type="EMBL" id="MDYQ01000086">
    <property type="protein sequence ID" value="PRP83228.1"/>
    <property type="molecule type" value="Genomic_DNA"/>
</dbReference>
<dbReference type="InterPro" id="IPR036860">
    <property type="entry name" value="SH2_dom_sf"/>
</dbReference>
<feature type="compositionally biased region" description="Pro residues" evidence="3">
    <location>
        <begin position="627"/>
        <end position="637"/>
    </location>
</feature>
<evidence type="ECO:0000313" key="5">
    <source>
        <dbReference type="EMBL" id="PRP83228.1"/>
    </source>
</evidence>
<comment type="caution">
    <text evidence="5">The sequence shown here is derived from an EMBL/GenBank/DDBJ whole genome shotgun (WGS) entry which is preliminary data.</text>
</comment>
<proteinExistence type="predicted"/>
<feature type="compositionally biased region" description="Polar residues" evidence="3">
    <location>
        <begin position="752"/>
        <end position="768"/>
    </location>
</feature>
<dbReference type="Pfam" id="PF02761">
    <property type="entry name" value="Cbl_N2"/>
    <property type="match status" value="1"/>
</dbReference>
<dbReference type="Gene3D" id="3.30.505.10">
    <property type="entry name" value="SH2 domain"/>
    <property type="match status" value="2"/>
</dbReference>
<feature type="compositionally biased region" description="Polar residues" evidence="3">
    <location>
        <begin position="472"/>
        <end position="488"/>
    </location>
</feature>
<feature type="region of interest" description="Disordered" evidence="3">
    <location>
        <begin position="570"/>
        <end position="768"/>
    </location>
</feature>
<sequence length="791" mass="85375">MPVDDPSVCAKPLTSPNSEPLTAKKIQQERVPVKLNTAKAICINVINRLKEKCEQGDPIEYIDILQYVHNVSSDFVRRDRQFLTDIDSHLSTFADLVNSLTSNNRLARYLLSSRLRRLLGDSTINHIRDISPSKDAPAMAVYLSASTLSQQLGDQRGPHSYPDIDRLPERVLSDCQDSRNFWEKSFGQSLLVDFETFISAFGSNFDMRDYSVTQLKYMLDYSCTGYVTLRKFATLIRGYGPFPKVLENVTTLFQFNWFHGYLSTKEAEFLLKPQPQGTFLVRFSKASCDAIVISCHLYSSSNEPIVHTSVTKAGPNVGFVVEDASRGRQEFPTLLGVVQRYNLTASLQSQMTKAPFFFGDIQGSEAGDLLADKPTGTYLVRFSSQANHFAITHISDRAVKHGLIEVTHNGFKLEYSPKVSQDLNEVIGQSPLLKTQLPGVPIVYTPNDQPLPGEYKRGGQPAASSPYPKATSYPSSLPQPAGNPTAQNYGRLPAVFPGQGFPPTPQPAPSSPTAHNPTANYGTLPSVMTSPGVGNSFMPQAPPSPLAAPSQNYGTLPSVFNVGPPVSKPPGGSNFFPPPSPMAAPQQNYGAFPFPGMNAGASPHTSQPSSPAAPAASNQNYGTLPSAFPPGFPPAIPAPMTHTAPALTHFAPDSTPASDSNYGAFPSPKSMEREASKAPASSPPQQQYSAFPSPGKAPVVTTTSHDKSRLDHPKSTNDNGKKAAESEGAVAPSGGEAAPSPRRAKKKGGFGSSNAEKNPTARGNTSVNLRCHCQQPEKKTPRLVLNIFCRP</sequence>
<dbReference type="InterPro" id="IPR011992">
    <property type="entry name" value="EF-hand-dom_pair"/>
</dbReference>
<keyword evidence="6" id="KW-1185">Reference proteome</keyword>
<dbReference type="GO" id="GO:0005509">
    <property type="term" value="F:calcium ion binding"/>
    <property type="evidence" value="ECO:0007669"/>
    <property type="project" value="InterPro"/>
</dbReference>
<reference evidence="5 6" key="1">
    <citation type="journal article" date="2018" name="Genome Biol. Evol.">
        <title>Multiple Roots of Fruiting Body Formation in Amoebozoa.</title>
        <authorList>
            <person name="Hillmann F."/>
            <person name="Forbes G."/>
            <person name="Novohradska S."/>
            <person name="Ferling I."/>
            <person name="Riege K."/>
            <person name="Groth M."/>
            <person name="Westermann M."/>
            <person name="Marz M."/>
            <person name="Spaller T."/>
            <person name="Winckler T."/>
            <person name="Schaap P."/>
            <person name="Glockner G."/>
        </authorList>
    </citation>
    <scope>NUCLEOTIDE SEQUENCE [LARGE SCALE GENOMIC DNA]</scope>
    <source>
        <strain evidence="5 6">Jena</strain>
    </source>
</reference>
<gene>
    <name evidence="5" type="ORF">PROFUN_09440</name>
</gene>
<dbReference type="SMART" id="SM00252">
    <property type="entry name" value="SH2"/>
    <property type="match status" value="2"/>
</dbReference>
<evidence type="ECO:0000259" key="4">
    <source>
        <dbReference type="PROSITE" id="PS50001"/>
    </source>
</evidence>
<accession>A0A2P6NGZ4</accession>
<feature type="region of interest" description="Disordered" evidence="3">
    <location>
        <begin position="444"/>
        <end position="552"/>
    </location>
</feature>
<evidence type="ECO:0000256" key="1">
    <source>
        <dbReference type="ARBA" id="ARBA00022999"/>
    </source>
</evidence>
<dbReference type="Proteomes" id="UP000241769">
    <property type="component" value="Unassembled WGS sequence"/>
</dbReference>
<feature type="compositionally biased region" description="Pro residues" evidence="3">
    <location>
        <begin position="500"/>
        <end position="510"/>
    </location>
</feature>
<dbReference type="PANTHER" id="PTHR10155">
    <property type="entry name" value="PHOSPHATIDYLINOSITOL 3-KINASE REGULATORY SUBUNIT"/>
    <property type="match status" value="1"/>
</dbReference>
<dbReference type="OrthoDB" id="6426624at2759"/>